<protein>
    <submittedName>
        <fullName evidence="2">Uncharacterized protein</fullName>
    </submittedName>
</protein>
<gene>
    <name evidence="2" type="ORF">A8708_21605</name>
</gene>
<dbReference type="OrthoDB" id="2628403at2"/>
<proteinExistence type="predicted"/>
<reference evidence="2 3" key="1">
    <citation type="submission" date="2016-05" db="EMBL/GenBank/DDBJ databases">
        <title>Paenibacillus sp. 1ZS3-15 nov., isolated from the rhizosphere soil.</title>
        <authorList>
            <person name="Zhang X.X."/>
            <person name="Zhang J."/>
        </authorList>
    </citation>
    <scope>NUCLEOTIDE SEQUENCE [LARGE SCALE GENOMIC DNA]</scope>
    <source>
        <strain evidence="2 3">1ZS3-15</strain>
    </source>
</reference>
<keyword evidence="3" id="KW-1185">Reference proteome</keyword>
<name>A0A198A870_9BACL</name>
<dbReference type="AlphaFoldDB" id="A0A198A870"/>
<keyword evidence="1" id="KW-1133">Transmembrane helix</keyword>
<organism evidence="2 3">
    <name type="scientific">Paenibacillus oryzisoli</name>
    <dbReference type="NCBI Taxonomy" id="1850517"/>
    <lineage>
        <taxon>Bacteria</taxon>
        <taxon>Bacillati</taxon>
        <taxon>Bacillota</taxon>
        <taxon>Bacilli</taxon>
        <taxon>Bacillales</taxon>
        <taxon>Paenibacillaceae</taxon>
        <taxon>Paenibacillus</taxon>
    </lineage>
</organism>
<feature type="transmembrane region" description="Helical" evidence="1">
    <location>
        <begin position="6"/>
        <end position="23"/>
    </location>
</feature>
<dbReference type="STRING" id="1850517.A8708_21605"/>
<feature type="transmembrane region" description="Helical" evidence="1">
    <location>
        <begin position="35"/>
        <end position="55"/>
    </location>
</feature>
<evidence type="ECO:0000256" key="1">
    <source>
        <dbReference type="SAM" id="Phobius"/>
    </source>
</evidence>
<keyword evidence="1" id="KW-0472">Membrane</keyword>
<evidence type="ECO:0000313" key="3">
    <source>
        <dbReference type="Proteomes" id="UP000078454"/>
    </source>
</evidence>
<accession>A0A198A870</accession>
<dbReference type="RefSeq" id="WP_068665809.1">
    <property type="nucleotide sequence ID" value="NZ_LYPB01000072.1"/>
</dbReference>
<dbReference type="Proteomes" id="UP000078454">
    <property type="component" value="Unassembled WGS sequence"/>
</dbReference>
<sequence>MWLKITALTIPSILIAIQQMSYWTKQGKGNRKQAMIFLVWMIIAWGIGCAFIGGFRLPEPTKPLFPGWK</sequence>
<comment type="caution">
    <text evidence="2">The sequence shown here is derived from an EMBL/GenBank/DDBJ whole genome shotgun (WGS) entry which is preliminary data.</text>
</comment>
<keyword evidence="1" id="KW-0812">Transmembrane</keyword>
<evidence type="ECO:0000313" key="2">
    <source>
        <dbReference type="EMBL" id="OAS17372.1"/>
    </source>
</evidence>
<dbReference type="EMBL" id="LYPB01000072">
    <property type="protein sequence ID" value="OAS17372.1"/>
    <property type="molecule type" value="Genomic_DNA"/>
</dbReference>